<dbReference type="EC" id="2.4.-.-" evidence="2"/>
<feature type="non-terminal residue" evidence="2">
    <location>
        <position position="1"/>
    </location>
</feature>
<dbReference type="SUPFAM" id="SSF53756">
    <property type="entry name" value="UDP-Glycosyltransferase/glycogen phosphorylase"/>
    <property type="match status" value="1"/>
</dbReference>
<evidence type="ECO:0000313" key="2">
    <source>
        <dbReference type="EMBL" id="MCA9729009.1"/>
    </source>
</evidence>
<dbReference type="Pfam" id="PF00534">
    <property type="entry name" value="Glycos_transf_1"/>
    <property type="match status" value="1"/>
</dbReference>
<dbReference type="AlphaFoldDB" id="A0A956M0T5"/>
<dbReference type="Proteomes" id="UP000697710">
    <property type="component" value="Unassembled WGS sequence"/>
</dbReference>
<feature type="domain" description="Glycosyl transferase family 1" evidence="1">
    <location>
        <begin position="35"/>
        <end position="197"/>
    </location>
</feature>
<proteinExistence type="predicted"/>
<dbReference type="GO" id="GO:0016757">
    <property type="term" value="F:glycosyltransferase activity"/>
    <property type="evidence" value="ECO:0007669"/>
    <property type="project" value="UniProtKB-KW"/>
</dbReference>
<dbReference type="PANTHER" id="PTHR12526">
    <property type="entry name" value="GLYCOSYLTRANSFERASE"/>
    <property type="match status" value="1"/>
</dbReference>
<sequence length="224" mass="24374">ESALAAGFDPRRVYRIPNGVDLERFAPPGRDARAPREIMFVGAILERKGLHLILHAMEKLLPTYPDLRLTVAGPWIEGRDASHDAYVRDLRARLVGQPLSDCVQVLGAVERPEDVLRRASIFVLPSDAEGLPNALLEAMATAAVPIVTDLPSMREVVDPGISGLLVGERNASSWAEALGRLLSDRALLNRMSAAARDVVTARFGLAAVAEQYRGLFCKSMRGSR</sequence>
<keyword evidence="2" id="KW-0328">Glycosyltransferase</keyword>
<comment type="caution">
    <text evidence="2">The sequence shown here is derived from an EMBL/GenBank/DDBJ whole genome shotgun (WGS) entry which is preliminary data.</text>
</comment>
<dbReference type="Gene3D" id="3.40.50.2000">
    <property type="entry name" value="Glycogen Phosphorylase B"/>
    <property type="match status" value="2"/>
</dbReference>
<dbReference type="PANTHER" id="PTHR12526:SF637">
    <property type="entry name" value="GLYCOSYLTRANSFERASE EPSF-RELATED"/>
    <property type="match status" value="1"/>
</dbReference>
<name>A0A956M0T5_UNCEI</name>
<keyword evidence="2" id="KW-0808">Transferase</keyword>
<dbReference type="InterPro" id="IPR001296">
    <property type="entry name" value="Glyco_trans_1"/>
</dbReference>
<dbReference type="EMBL" id="JAGQHR010000544">
    <property type="protein sequence ID" value="MCA9729009.1"/>
    <property type="molecule type" value="Genomic_DNA"/>
</dbReference>
<protein>
    <submittedName>
        <fullName evidence="2">Glycosyltransferase</fullName>
        <ecNumber evidence="2">2.4.-.-</ecNumber>
    </submittedName>
</protein>
<reference evidence="2" key="2">
    <citation type="journal article" date="2021" name="Microbiome">
        <title>Successional dynamics and alternative stable states in a saline activated sludge microbial community over 9 years.</title>
        <authorList>
            <person name="Wang Y."/>
            <person name="Ye J."/>
            <person name="Ju F."/>
            <person name="Liu L."/>
            <person name="Boyd J.A."/>
            <person name="Deng Y."/>
            <person name="Parks D.H."/>
            <person name="Jiang X."/>
            <person name="Yin X."/>
            <person name="Woodcroft B.J."/>
            <person name="Tyson G.W."/>
            <person name="Hugenholtz P."/>
            <person name="Polz M.F."/>
            <person name="Zhang T."/>
        </authorList>
    </citation>
    <scope>NUCLEOTIDE SEQUENCE</scope>
    <source>
        <strain evidence="2">HKST-UBA01</strain>
    </source>
</reference>
<reference evidence="2" key="1">
    <citation type="submission" date="2020-04" db="EMBL/GenBank/DDBJ databases">
        <authorList>
            <person name="Zhang T."/>
        </authorList>
    </citation>
    <scope>NUCLEOTIDE SEQUENCE</scope>
    <source>
        <strain evidence="2">HKST-UBA01</strain>
    </source>
</reference>
<accession>A0A956M0T5</accession>
<organism evidence="2 3">
    <name type="scientific">Eiseniibacteriota bacterium</name>
    <dbReference type="NCBI Taxonomy" id="2212470"/>
    <lineage>
        <taxon>Bacteria</taxon>
        <taxon>Candidatus Eiseniibacteriota</taxon>
    </lineage>
</organism>
<evidence type="ECO:0000259" key="1">
    <source>
        <dbReference type="Pfam" id="PF00534"/>
    </source>
</evidence>
<evidence type="ECO:0000313" key="3">
    <source>
        <dbReference type="Proteomes" id="UP000697710"/>
    </source>
</evidence>
<gene>
    <name evidence="2" type="ORF">KC729_15055</name>
</gene>